<feature type="region of interest" description="Disordered" evidence="2">
    <location>
        <begin position="1041"/>
        <end position="1074"/>
    </location>
</feature>
<gene>
    <name evidence="4" type="ORF">B0T10DRAFT_573739</name>
</gene>
<dbReference type="InterPro" id="IPR056884">
    <property type="entry name" value="NPHP3-like_N"/>
</dbReference>
<dbReference type="Pfam" id="PF24883">
    <property type="entry name" value="NPHP3_N"/>
    <property type="match status" value="1"/>
</dbReference>
<dbReference type="OrthoDB" id="4772757at2759"/>
<dbReference type="InterPro" id="IPR007111">
    <property type="entry name" value="NACHT_NTPase"/>
</dbReference>
<evidence type="ECO:0000313" key="5">
    <source>
        <dbReference type="Proteomes" id="UP000777438"/>
    </source>
</evidence>
<dbReference type="PANTHER" id="PTHR10039:SF15">
    <property type="entry name" value="NACHT DOMAIN-CONTAINING PROTEIN"/>
    <property type="match status" value="1"/>
</dbReference>
<sequence>MGDLEGVFHNAKNEFLHSLSEAERAQFRPVHSVNDLLDELTTLEGVQKSRRRRLLPLLQTVKKFGDNIEPYFKVIEILCAAHPEWANIALGALRLILQQQPEIIGFVESHYQTSFRIFIAVARIFSKNGKIRRTPVVVAELMWRPFDARFEGILESLDFQTTILGEEINFLLLGQIQDEQESQHRMLSEGHALQEKLQNSFNKFSKDAFLTSSLKWLHPPPEFKENLEQAQAARVDGTAEWIFENPVFIAWMQSKVPFHKSGRLLWINGNPGSGKTVLAGSITEELDRQPEDGTANNAVFYYLFNETSGTRNSGADAYRSIATQILQQFCHDQMIQDIFAIAMSHYPVQTNATENELLDLMLQVFHHFRDTTIILDGLDECTDGERLCKEISRWCYHADVKVLLLSRPNVLYLRRRLAKETQIALSRNDLDDDIAMYLEPRILELKEEGLLPPDSREDDLVTRLVSRAEGMFLWARLMVTFLRSPALTRSERLETITETTPDGLHGMYQRIHSQILLLDGPSRELACQALTWVAYSPRNLGCSEIRHALKPDEWEDSDAANGQFHDAVIFSSCGLLEKNTHRNTYQYIHLSAREYFGSFETRRRNSLTPLIPEEHRAKGQILKRCISLLTYEIPLRPLSTIRGRNGSDDIKKALPLLHFASLEWIPLYLGHANSALQSNDDLEISQRVSKFLGLHLNVMVWIESLYTFEPNYIAKSAAALDLLIHRRSLLAHNDRLPSIRSCLYDLSELFLDLKNLDEAWNSTLAVRPSAIWEDVTLFTKSRFLVPTKAGSLQTLAPSMELEGEGTGPMFCISRSSEDGSRLAILAIYPSRGTIPKGVKKTCQGWIANFETRSLNEGQSQVSSRLTTILDAGDVELFLKQQHGERNSTIKLPISIQPDLNCFTVFNKLFFSIGGFSKAQLSSVPIGLPLQADHRLSRFWSLSSAGDNYEYEISWTDDGNHLVFVDGHERSSSSWIGVFRTGCCQELQEPLELVNSTYHRTYVGTKKAEATCHPERPVLAIRIGRYLVTSCYAIGNGRPETLPLPQDLETADTQSKQTRGTDLEEPQNKASPSELVSVGNDASVVTRGTFPRFISDSRVAISSSSSGTTVTTVRTNVLPYHQVELVQCDSSGKRDVMPLLHIPSTFPADGFSVTVHSTVGDDQNGLLKIILNKTSTNGSPRPMPGPAGRGLVLAPLRAADLLREDAAQQAATIYFAYPLR</sequence>
<evidence type="ECO:0000259" key="3">
    <source>
        <dbReference type="PROSITE" id="PS50837"/>
    </source>
</evidence>
<evidence type="ECO:0000256" key="2">
    <source>
        <dbReference type="SAM" id="MobiDB-lite"/>
    </source>
</evidence>
<dbReference type="Proteomes" id="UP000777438">
    <property type="component" value="Unassembled WGS sequence"/>
</dbReference>
<proteinExistence type="predicted"/>
<dbReference type="PANTHER" id="PTHR10039">
    <property type="entry name" value="AMELOGENIN"/>
    <property type="match status" value="1"/>
</dbReference>
<organism evidence="4 5">
    <name type="scientific">Thelonectria olida</name>
    <dbReference type="NCBI Taxonomy" id="1576542"/>
    <lineage>
        <taxon>Eukaryota</taxon>
        <taxon>Fungi</taxon>
        <taxon>Dikarya</taxon>
        <taxon>Ascomycota</taxon>
        <taxon>Pezizomycotina</taxon>
        <taxon>Sordariomycetes</taxon>
        <taxon>Hypocreomycetidae</taxon>
        <taxon>Hypocreales</taxon>
        <taxon>Nectriaceae</taxon>
        <taxon>Thelonectria</taxon>
    </lineage>
</organism>
<feature type="compositionally biased region" description="Polar residues" evidence="2">
    <location>
        <begin position="1050"/>
        <end position="1059"/>
    </location>
</feature>
<protein>
    <recommendedName>
        <fullName evidence="3">NACHT domain-containing protein</fullName>
    </recommendedName>
</protein>
<keyword evidence="1" id="KW-0677">Repeat</keyword>
<dbReference type="PROSITE" id="PS50837">
    <property type="entry name" value="NACHT"/>
    <property type="match status" value="1"/>
</dbReference>
<dbReference type="InterPro" id="IPR027417">
    <property type="entry name" value="P-loop_NTPase"/>
</dbReference>
<dbReference type="EMBL" id="JAGPYM010000125">
    <property type="protein sequence ID" value="KAH6866248.1"/>
    <property type="molecule type" value="Genomic_DNA"/>
</dbReference>
<reference evidence="4 5" key="1">
    <citation type="journal article" date="2021" name="Nat. Commun.">
        <title>Genetic determinants of endophytism in the Arabidopsis root mycobiome.</title>
        <authorList>
            <person name="Mesny F."/>
            <person name="Miyauchi S."/>
            <person name="Thiergart T."/>
            <person name="Pickel B."/>
            <person name="Atanasova L."/>
            <person name="Karlsson M."/>
            <person name="Huettel B."/>
            <person name="Barry K.W."/>
            <person name="Haridas S."/>
            <person name="Chen C."/>
            <person name="Bauer D."/>
            <person name="Andreopoulos W."/>
            <person name="Pangilinan J."/>
            <person name="LaButti K."/>
            <person name="Riley R."/>
            <person name="Lipzen A."/>
            <person name="Clum A."/>
            <person name="Drula E."/>
            <person name="Henrissat B."/>
            <person name="Kohler A."/>
            <person name="Grigoriev I.V."/>
            <person name="Martin F.M."/>
            <person name="Hacquard S."/>
        </authorList>
    </citation>
    <scope>NUCLEOTIDE SEQUENCE [LARGE SCALE GENOMIC DNA]</scope>
    <source>
        <strain evidence="4 5">MPI-CAGE-CH-0241</strain>
    </source>
</reference>
<name>A0A9P9ADN7_9HYPO</name>
<dbReference type="Gene3D" id="3.40.50.300">
    <property type="entry name" value="P-loop containing nucleotide triphosphate hydrolases"/>
    <property type="match status" value="1"/>
</dbReference>
<dbReference type="SUPFAM" id="SSF52540">
    <property type="entry name" value="P-loop containing nucleoside triphosphate hydrolases"/>
    <property type="match status" value="1"/>
</dbReference>
<keyword evidence="5" id="KW-1185">Reference proteome</keyword>
<feature type="domain" description="NACHT" evidence="3">
    <location>
        <begin position="263"/>
        <end position="380"/>
    </location>
</feature>
<comment type="caution">
    <text evidence="4">The sequence shown here is derived from an EMBL/GenBank/DDBJ whole genome shotgun (WGS) entry which is preliminary data.</text>
</comment>
<evidence type="ECO:0000313" key="4">
    <source>
        <dbReference type="EMBL" id="KAH6866248.1"/>
    </source>
</evidence>
<evidence type="ECO:0000256" key="1">
    <source>
        <dbReference type="ARBA" id="ARBA00022737"/>
    </source>
</evidence>
<accession>A0A9P9ADN7</accession>
<dbReference type="AlphaFoldDB" id="A0A9P9ADN7"/>